<name>A0A1G4JC19_9SACH</name>
<keyword evidence="3" id="KW-1185">Reference proteome</keyword>
<dbReference type="GO" id="GO:0044615">
    <property type="term" value="C:nuclear pore nuclear basket"/>
    <property type="evidence" value="ECO:0007669"/>
    <property type="project" value="InterPro"/>
</dbReference>
<reference evidence="2 3" key="1">
    <citation type="submission" date="2016-03" db="EMBL/GenBank/DDBJ databases">
        <authorList>
            <person name="Devillers H."/>
        </authorList>
    </citation>
    <scope>NUCLEOTIDE SEQUENCE [LARGE SCALE GENOMIC DNA]</scope>
    <source>
        <strain evidence="2">CBS 11717</strain>
    </source>
</reference>
<dbReference type="Proteomes" id="UP000191024">
    <property type="component" value="Chromosome D"/>
</dbReference>
<feature type="region of interest" description="Disordered" evidence="1">
    <location>
        <begin position="119"/>
        <end position="167"/>
    </location>
</feature>
<dbReference type="OrthoDB" id="5370852at2759"/>
<dbReference type="EMBL" id="LT598463">
    <property type="protein sequence ID" value="SCU87399.1"/>
    <property type="molecule type" value="Genomic_DNA"/>
</dbReference>
<accession>A0A1G4JC19</accession>
<organism evidence="2 3">
    <name type="scientific">Lachancea mirantina</name>
    <dbReference type="NCBI Taxonomy" id="1230905"/>
    <lineage>
        <taxon>Eukaryota</taxon>
        <taxon>Fungi</taxon>
        <taxon>Dikarya</taxon>
        <taxon>Ascomycota</taxon>
        <taxon>Saccharomycotina</taxon>
        <taxon>Saccharomycetes</taxon>
        <taxon>Saccharomycetales</taxon>
        <taxon>Saccharomycetaceae</taxon>
        <taxon>Lachancea</taxon>
    </lineage>
</organism>
<dbReference type="AlphaFoldDB" id="A0A1G4JC19"/>
<feature type="region of interest" description="Disordered" evidence="1">
    <location>
        <begin position="203"/>
        <end position="229"/>
    </location>
</feature>
<dbReference type="InterPro" id="IPR034432">
    <property type="entry name" value="Nup60"/>
</dbReference>
<proteinExistence type="predicted"/>
<evidence type="ECO:0000313" key="2">
    <source>
        <dbReference type="EMBL" id="SCU87399.1"/>
    </source>
</evidence>
<dbReference type="GO" id="GO:0006607">
    <property type="term" value="P:NLS-bearing protein import into nucleus"/>
    <property type="evidence" value="ECO:0007669"/>
    <property type="project" value="TreeGrafter"/>
</dbReference>
<gene>
    <name evidence="2" type="ORF">LAMI_0D05930G</name>
</gene>
<feature type="compositionally biased region" description="Polar residues" evidence="1">
    <location>
        <begin position="296"/>
        <end position="309"/>
    </location>
</feature>
<dbReference type="GO" id="GO:0008298">
    <property type="term" value="P:intracellular mRNA localization"/>
    <property type="evidence" value="ECO:0007669"/>
    <property type="project" value="TreeGrafter"/>
</dbReference>
<dbReference type="GO" id="GO:0017056">
    <property type="term" value="F:structural constituent of nuclear pore"/>
    <property type="evidence" value="ECO:0007669"/>
    <property type="project" value="InterPro"/>
</dbReference>
<evidence type="ECO:0000313" key="3">
    <source>
        <dbReference type="Proteomes" id="UP000191024"/>
    </source>
</evidence>
<dbReference type="PANTHER" id="PTHR28284:SF1">
    <property type="entry name" value="NUCLEOPORIN NUP60"/>
    <property type="match status" value="1"/>
</dbReference>
<dbReference type="PANTHER" id="PTHR28284">
    <property type="entry name" value="NUCLEOPORIN NUP60"/>
    <property type="match status" value="1"/>
</dbReference>
<feature type="region of interest" description="Disordered" evidence="1">
    <location>
        <begin position="296"/>
        <end position="353"/>
    </location>
</feature>
<evidence type="ECO:0000256" key="1">
    <source>
        <dbReference type="SAM" id="MobiDB-lite"/>
    </source>
</evidence>
<sequence>MRYREEGKGLGKSSSLLSRFASFLAPKKGDPNSARGGKALHVSDATVPGGFYVPSSHESYPATIIRSFSEKSDRRHECETVETQSNATQVLADFFKNKAGKSLSDVEYEGVLSLMRKSRSVESSPTPAYEQSTQSFKLGNKMLRSQHSSREKESFETPSYKPKYDKSLTADSSLQSVNFTGKRRVFDYSSLPSPYRTTIHKYSSAFRSRPRSTNGVQKPQEKTNKTSTTQKISNTAATLISLLDEDTNTTLNNLANPYSPLVSEIKRHRRTPNILPGNESQNQSIGSTPVKSFALSSVENSENTDITNESENKGHLFDKYRPTKSSSLRQSHSIDSEKFKNTEQSSAETKNLSVPTSSFNFQFKKPVAQTKISKSPSQPTSSFKGKIFVKDDIDQNEDIERKPDLEEHEEAFNENEGLNERTFPASLPKSHMVDSYQNSSLKGLKSSFTFETPLSVSEDSAPINQEQVAKCRSLFIF</sequence>
<feature type="compositionally biased region" description="Basic and acidic residues" evidence="1">
    <location>
        <begin position="310"/>
        <end position="321"/>
    </location>
</feature>
<feature type="compositionally biased region" description="Polar residues" evidence="1">
    <location>
        <begin position="121"/>
        <end position="137"/>
    </location>
</feature>
<feature type="compositionally biased region" description="Polar residues" evidence="1">
    <location>
        <begin position="342"/>
        <end position="353"/>
    </location>
</feature>
<dbReference type="GO" id="GO:0034398">
    <property type="term" value="P:telomere tethering at nuclear periphery"/>
    <property type="evidence" value="ECO:0007669"/>
    <property type="project" value="TreeGrafter"/>
</dbReference>
<dbReference type="GO" id="GO:0016973">
    <property type="term" value="P:poly(A)+ mRNA export from nucleus"/>
    <property type="evidence" value="ECO:0007669"/>
    <property type="project" value="TreeGrafter"/>
</dbReference>
<dbReference type="STRING" id="1230905.A0A1G4JC19"/>
<feature type="compositionally biased region" description="Basic and acidic residues" evidence="1">
    <location>
        <begin position="332"/>
        <end position="341"/>
    </location>
</feature>
<protein>
    <submittedName>
        <fullName evidence="2">LAMI_0D05930g1_1</fullName>
    </submittedName>
</protein>
<dbReference type="GO" id="GO:0031990">
    <property type="term" value="P:mRNA export from nucleus in response to heat stress"/>
    <property type="evidence" value="ECO:0007669"/>
    <property type="project" value="TreeGrafter"/>
</dbReference>